<dbReference type="InterPro" id="IPR001478">
    <property type="entry name" value="PDZ"/>
</dbReference>
<gene>
    <name evidence="7" type="ORF">CDO81_25830</name>
</gene>
<dbReference type="SUPFAM" id="SSF50156">
    <property type="entry name" value="PDZ domain-like"/>
    <property type="match status" value="1"/>
</dbReference>
<comment type="similarity">
    <text evidence="1">Belongs to the peptidase S1C family.</text>
</comment>
<dbReference type="OrthoDB" id="8520726at2"/>
<keyword evidence="5" id="KW-0472">Membrane</keyword>
<dbReference type="Gene3D" id="2.30.42.10">
    <property type="match status" value="1"/>
</dbReference>
<evidence type="ECO:0000256" key="3">
    <source>
        <dbReference type="ARBA" id="ARBA00022801"/>
    </source>
</evidence>
<dbReference type="InterPro" id="IPR009003">
    <property type="entry name" value="Peptidase_S1_PA"/>
</dbReference>
<dbReference type="Proteomes" id="UP000197446">
    <property type="component" value="Unassembled WGS sequence"/>
</dbReference>
<comment type="caution">
    <text evidence="7">The sequence shown here is derived from an EMBL/GenBank/DDBJ whole genome shotgun (WGS) entry which is preliminary data.</text>
</comment>
<dbReference type="AlphaFoldDB" id="A0A254N475"/>
<evidence type="ECO:0000313" key="7">
    <source>
        <dbReference type="EMBL" id="OWQ99960.1"/>
    </source>
</evidence>
<dbReference type="GO" id="GO:0004252">
    <property type="term" value="F:serine-type endopeptidase activity"/>
    <property type="evidence" value="ECO:0007669"/>
    <property type="project" value="InterPro"/>
</dbReference>
<dbReference type="Gene3D" id="2.40.10.120">
    <property type="match status" value="1"/>
</dbReference>
<dbReference type="PRINTS" id="PR00834">
    <property type="entry name" value="PROTEASES2C"/>
</dbReference>
<evidence type="ECO:0000259" key="6">
    <source>
        <dbReference type="PROSITE" id="PS50106"/>
    </source>
</evidence>
<dbReference type="RefSeq" id="WP_088486187.1">
    <property type="nucleotide sequence ID" value="NZ_NISI01000019.1"/>
</dbReference>
<sequence length="391" mass="40016">MNRDYSPGGPSVLRSLWLVLAQAITIAVGVLLAWRALGPAPAGPSPAPDVVSVQEAPHPASVASIQNRVATASLEGGFRTAAAKASASVVNIYTRKTPPRRLPNWLRPDGGEDGATQGASSLGSGVIVAAQGYILTNNHVVEGADEIAVMLPGEKVAEARVVGTDPESDLAVLRVEIAGLQPITFADPASVQVGDVVLAVGDPFGVGQTVTQGIVSATGRNRLGINTFENFIQTDAAINPGNSGGALVDTSGHLVGINTAIYSRSGGSQGIGFAIPVSLARQVMEQIIATGRVSRGWLGVSARDVIHETTGAAAGAALVAVQRDGPTDQAGLRAGDTVLAINGKEIPDTAALINETAAIKPGSQAQFKVLRGREATTVLVELGQRPAVRKR</sequence>
<dbReference type="EMBL" id="NISI01000019">
    <property type="protein sequence ID" value="OWQ99960.1"/>
    <property type="molecule type" value="Genomic_DNA"/>
</dbReference>
<dbReference type="FunFam" id="2.40.10.10:FF:000001">
    <property type="entry name" value="Periplasmic serine protease DegS"/>
    <property type="match status" value="1"/>
</dbReference>
<keyword evidence="5" id="KW-1133">Transmembrane helix</keyword>
<feature type="domain" description="PDZ" evidence="6">
    <location>
        <begin position="287"/>
        <end position="346"/>
    </location>
</feature>
<evidence type="ECO:0000256" key="4">
    <source>
        <dbReference type="ARBA" id="ARBA00022825"/>
    </source>
</evidence>
<keyword evidence="5" id="KW-0812">Transmembrane</keyword>
<keyword evidence="4" id="KW-0720">Serine protease</keyword>
<evidence type="ECO:0000256" key="2">
    <source>
        <dbReference type="ARBA" id="ARBA00022670"/>
    </source>
</evidence>
<evidence type="ECO:0000256" key="1">
    <source>
        <dbReference type="ARBA" id="ARBA00010541"/>
    </source>
</evidence>
<dbReference type="SMART" id="SM00228">
    <property type="entry name" value="PDZ"/>
    <property type="match status" value="1"/>
</dbReference>
<dbReference type="PANTHER" id="PTHR43343:SF3">
    <property type="entry name" value="PROTEASE DO-LIKE 8, CHLOROPLASTIC"/>
    <property type="match status" value="1"/>
</dbReference>
<dbReference type="Pfam" id="PF13365">
    <property type="entry name" value="Trypsin_2"/>
    <property type="match status" value="1"/>
</dbReference>
<proteinExistence type="inferred from homology"/>
<dbReference type="Pfam" id="PF13180">
    <property type="entry name" value="PDZ_2"/>
    <property type="match status" value="1"/>
</dbReference>
<dbReference type="PROSITE" id="PS50106">
    <property type="entry name" value="PDZ"/>
    <property type="match status" value="1"/>
</dbReference>
<reference evidence="7 8" key="1">
    <citation type="journal article" date="2007" name="Int. J. Syst. Evol. Microbiol.">
        <title>Description of Pelomonas aquatica sp. nov. and Pelomonas puraquae sp. nov., isolated from industrial and haemodialysis water.</title>
        <authorList>
            <person name="Gomila M."/>
            <person name="Bowien B."/>
            <person name="Falsen E."/>
            <person name="Moore E.R."/>
            <person name="Lalucat J."/>
        </authorList>
    </citation>
    <scope>NUCLEOTIDE SEQUENCE [LARGE SCALE GENOMIC DNA]</scope>
    <source>
        <strain evidence="7 8">CCUG 52769</strain>
    </source>
</reference>
<dbReference type="InterPro" id="IPR036034">
    <property type="entry name" value="PDZ_sf"/>
</dbReference>
<keyword evidence="2" id="KW-0645">Protease</keyword>
<protein>
    <submittedName>
        <fullName evidence="7">2-alkenal reductase</fullName>
    </submittedName>
</protein>
<dbReference type="PANTHER" id="PTHR43343">
    <property type="entry name" value="PEPTIDASE S12"/>
    <property type="match status" value="1"/>
</dbReference>
<name>A0A254N475_9BURK</name>
<dbReference type="SUPFAM" id="SSF50494">
    <property type="entry name" value="Trypsin-like serine proteases"/>
    <property type="match status" value="1"/>
</dbReference>
<keyword evidence="3" id="KW-0378">Hydrolase</keyword>
<keyword evidence="8" id="KW-1185">Reference proteome</keyword>
<organism evidence="7 8">
    <name type="scientific">Roseateles puraquae</name>
    <dbReference type="NCBI Taxonomy" id="431059"/>
    <lineage>
        <taxon>Bacteria</taxon>
        <taxon>Pseudomonadati</taxon>
        <taxon>Pseudomonadota</taxon>
        <taxon>Betaproteobacteria</taxon>
        <taxon>Burkholderiales</taxon>
        <taxon>Sphaerotilaceae</taxon>
        <taxon>Roseateles</taxon>
    </lineage>
</organism>
<dbReference type="InterPro" id="IPR001940">
    <property type="entry name" value="Peptidase_S1C"/>
</dbReference>
<dbReference type="GO" id="GO:0006508">
    <property type="term" value="P:proteolysis"/>
    <property type="evidence" value="ECO:0007669"/>
    <property type="project" value="UniProtKB-KW"/>
</dbReference>
<evidence type="ECO:0000313" key="8">
    <source>
        <dbReference type="Proteomes" id="UP000197446"/>
    </source>
</evidence>
<dbReference type="InterPro" id="IPR051201">
    <property type="entry name" value="Chloro_Bact_Ser_Proteases"/>
</dbReference>
<accession>A0A254N475</accession>
<evidence type="ECO:0000256" key="5">
    <source>
        <dbReference type="SAM" id="Phobius"/>
    </source>
</evidence>
<feature type="transmembrane region" description="Helical" evidence="5">
    <location>
        <begin position="12"/>
        <end position="34"/>
    </location>
</feature>